<dbReference type="Proteomes" id="UP001165101">
    <property type="component" value="Unassembled WGS sequence"/>
</dbReference>
<proteinExistence type="predicted"/>
<name>A0ACB5TM34_CANBO</name>
<comment type="caution">
    <text evidence="1">The sequence shown here is derived from an EMBL/GenBank/DDBJ whole genome shotgun (WGS) entry which is preliminary data.</text>
</comment>
<reference evidence="1" key="1">
    <citation type="submission" date="2023-04" db="EMBL/GenBank/DDBJ databases">
        <title>Candida boidinii NBRC 1967.</title>
        <authorList>
            <person name="Ichikawa N."/>
            <person name="Sato H."/>
            <person name="Tonouchi N."/>
        </authorList>
    </citation>
    <scope>NUCLEOTIDE SEQUENCE</scope>
    <source>
        <strain evidence="1">NBRC 1967</strain>
    </source>
</reference>
<accession>A0ACB5TM34</accession>
<protein>
    <submittedName>
        <fullName evidence="1">Unnamed protein product</fullName>
    </submittedName>
</protein>
<evidence type="ECO:0000313" key="2">
    <source>
        <dbReference type="Proteomes" id="UP001165101"/>
    </source>
</evidence>
<keyword evidence="2" id="KW-1185">Reference proteome</keyword>
<evidence type="ECO:0000313" key="1">
    <source>
        <dbReference type="EMBL" id="GME91321.1"/>
    </source>
</evidence>
<sequence length="491" mass="56292">MEQHSYKELLKLINDNLKLDEFNENKKIFVLSISYQARSSISNAFNLNIEQTDKFLIYLFNKIFKFKKIIGLGLGKKLSFDKISNDIIESKFNSNNSNTNTNKNKSPILSSICPGWVLYCEKTHPQLVKNLNNVKSPQQITGLLLKKLTYLEYNSNPNYSNIKDYNNQIYHVSLMPCFDKKLEAAKLESDENNNNEIDVNCVITPKELIQLLKDENFNFEDLINEIKLDNNNIFDIYNQIAPKNWLNPIHSWLNYEGNASGGYSLQYLINLKKFYEKNYIHNDIELDLDFKKINGRNNDIYEIRLINKINNEIIGSSSVINGFKNIQNIVRKLKLLDSKSSSKSSSTATGVNNTLAARRKARMQNKLSGGVNLQNSSNSDENINVDPSKTDFIEVMACPSGCINGGGQISGPEGKIAKEWLNKVLEQYESIPMVNSYNEEDESITELNLNNWLTDFQKIFNISESRFYRVNFREPVEPPKDTTSIALGSKW</sequence>
<dbReference type="EMBL" id="BSXV01000978">
    <property type="protein sequence ID" value="GME91321.1"/>
    <property type="molecule type" value="Genomic_DNA"/>
</dbReference>
<gene>
    <name evidence="1" type="ORF">Cboi01_000225400</name>
</gene>
<organism evidence="1 2">
    <name type="scientific">Candida boidinii</name>
    <name type="common">Yeast</name>
    <dbReference type="NCBI Taxonomy" id="5477"/>
    <lineage>
        <taxon>Eukaryota</taxon>
        <taxon>Fungi</taxon>
        <taxon>Dikarya</taxon>
        <taxon>Ascomycota</taxon>
        <taxon>Saccharomycotina</taxon>
        <taxon>Pichiomycetes</taxon>
        <taxon>Pichiales</taxon>
        <taxon>Pichiaceae</taxon>
        <taxon>Ogataea</taxon>
        <taxon>Ogataea/Candida clade</taxon>
    </lineage>
</organism>